<reference evidence="7 8" key="1">
    <citation type="journal article" date="2018" name="Nat. Ecol. Evol.">
        <title>Pezizomycetes genomes reveal the molecular basis of ectomycorrhizal truffle lifestyle.</title>
        <authorList>
            <person name="Murat C."/>
            <person name="Payen T."/>
            <person name="Noel B."/>
            <person name="Kuo A."/>
            <person name="Morin E."/>
            <person name="Chen J."/>
            <person name="Kohler A."/>
            <person name="Krizsan K."/>
            <person name="Balestrini R."/>
            <person name="Da Silva C."/>
            <person name="Montanini B."/>
            <person name="Hainaut M."/>
            <person name="Levati E."/>
            <person name="Barry K.W."/>
            <person name="Belfiori B."/>
            <person name="Cichocki N."/>
            <person name="Clum A."/>
            <person name="Dockter R.B."/>
            <person name="Fauchery L."/>
            <person name="Guy J."/>
            <person name="Iotti M."/>
            <person name="Le Tacon F."/>
            <person name="Lindquist E.A."/>
            <person name="Lipzen A."/>
            <person name="Malagnac F."/>
            <person name="Mello A."/>
            <person name="Molinier V."/>
            <person name="Miyauchi S."/>
            <person name="Poulain J."/>
            <person name="Riccioni C."/>
            <person name="Rubini A."/>
            <person name="Sitrit Y."/>
            <person name="Splivallo R."/>
            <person name="Traeger S."/>
            <person name="Wang M."/>
            <person name="Zifcakova L."/>
            <person name="Wipf D."/>
            <person name="Zambonelli A."/>
            <person name="Paolocci F."/>
            <person name="Nowrousian M."/>
            <person name="Ottonello S."/>
            <person name="Baldrian P."/>
            <person name="Spatafora J.W."/>
            <person name="Henrissat B."/>
            <person name="Nagy L.G."/>
            <person name="Aury J.M."/>
            <person name="Wincker P."/>
            <person name="Grigoriev I.V."/>
            <person name="Bonfante P."/>
            <person name="Martin F.M."/>
        </authorList>
    </citation>
    <scope>NUCLEOTIDE SEQUENCE [LARGE SCALE GENOMIC DNA]</scope>
    <source>
        <strain evidence="7 8">RN42</strain>
    </source>
</reference>
<organism evidence="7 8">
    <name type="scientific">Ascobolus immersus RN42</name>
    <dbReference type="NCBI Taxonomy" id="1160509"/>
    <lineage>
        <taxon>Eukaryota</taxon>
        <taxon>Fungi</taxon>
        <taxon>Dikarya</taxon>
        <taxon>Ascomycota</taxon>
        <taxon>Pezizomycotina</taxon>
        <taxon>Pezizomycetes</taxon>
        <taxon>Pezizales</taxon>
        <taxon>Ascobolaceae</taxon>
        <taxon>Ascobolus</taxon>
    </lineage>
</organism>
<keyword evidence="2" id="KW-0597">Phosphoprotein</keyword>
<sequence>LVFPPTGRDRAIVEYDDLTRLNQGEFLNDNLINFYLKLTESRLKENDPELAKRTHFFNTFFYERLKRKE</sequence>
<dbReference type="InterPro" id="IPR051947">
    <property type="entry name" value="Sentrin-specific_protease"/>
</dbReference>
<dbReference type="EMBL" id="ML119736">
    <property type="protein sequence ID" value="RPA76861.1"/>
    <property type="molecule type" value="Genomic_DNA"/>
</dbReference>
<dbReference type="Pfam" id="PF02902">
    <property type="entry name" value="Peptidase_C48"/>
    <property type="match status" value="1"/>
</dbReference>
<name>A0A3N4HY35_ASCIM</name>
<feature type="non-terminal residue" evidence="7">
    <location>
        <position position="69"/>
    </location>
</feature>
<protein>
    <recommendedName>
        <fullName evidence="6">Ubiquitin-like protease family profile domain-containing protein</fullName>
    </recommendedName>
</protein>
<evidence type="ECO:0000256" key="4">
    <source>
        <dbReference type="ARBA" id="ARBA00022786"/>
    </source>
</evidence>
<evidence type="ECO:0000313" key="8">
    <source>
        <dbReference type="Proteomes" id="UP000275078"/>
    </source>
</evidence>
<evidence type="ECO:0000313" key="7">
    <source>
        <dbReference type="EMBL" id="RPA76861.1"/>
    </source>
</evidence>
<dbReference type="STRING" id="1160509.A0A3N4HY35"/>
<dbReference type="AlphaFoldDB" id="A0A3N4HY35"/>
<gene>
    <name evidence="7" type="ORF">BJ508DRAFT_197989</name>
</gene>
<dbReference type="InterPro" id="IPR038765">
    <property type="entry name" value="Papain-like_cys_pep_sf"/>
</dbReference>
<evidence type="ECO:0000256" key="2">
    <source>
        <dbReference type="ARBA" id="ARBA00022553"/>
    </source>
</evidence>
<accession>A0A3N4HY35</accession>
<dbReference type="GO" id="GO:0005634">
    <property type="term" value="C:nucleus"/>
    <property type="evidence" value="ECO:0007669"/>
    <property type="project" value="TreeGrafter"/>
</dbReference>
<dbReference type="PANTHER" id="PTHR46896">
    <property type="entry name" value="SENTRIN-SPECIFIC PROTEASE"/>
    <property type="match status" value="1"/>
</dbReference>
<proteinExistence type="inferred from homology"/>
<evidence type="ECO:0000256" key="3">
    <source>
        <dbReference type="ARBA" id="ARBA00022670"/>
    </source>
</evidence>
<keyword evidence="4" id="KW-0833">Ubl conjugation pathway</keyword>
<dbReference type="GO" id="GO:0016926">
    <property type="term" value="P:protein desumoylation"/>
    <property type="evidence" value="ECO:0007669"/>
    <property type="project" value="TreeGrafter"/>
</dbReference>
<keyword evidence="5" id="KW-0378">Hydrolase</keyword>
<dbReference type="Gene3D" id="3.40.395.10">
    <property type="entry name" value="Adenoviral Proteinase, Chain A"/>
    <property type="match status" value="1"/>
</dbReference>
<dbReference type="PANTHER" id="PTHR46896:SF3">
    <property type="entry name" value="FI06413P-RELATED"/>
    <property type="match status" value="1"/>
</dbReference>
<evidence type="ECO:0000256" key="1">
    <source>
        <dbReference type="ARBA" id="ARBA00005234"/>
    </source>
</evidence>
<comment type="similarity">
    <text evidence="1">Belongs to the peptidase C48 family.</text>
</comment>
<dbReference type="GO" id="GO:0070139">
    <property type="term" value="F:SUMO-specific endopeptidase activity"/>
    <property type="evidence" value="ECO:0007669"/>
    <property type="project" value="TreeGrafter"/>
</dbReference>
<dbReference type="PROSITE" id="PS50600">
    <property type="entry name" value="ULP_PROTEASE"/>
    <property type="match status" value="1"/>
</dbReference>
<dbReference type="GO" id="GO:0006508">
    <property type="term" value="P:proteolysis"/>
    <property type="evidence" value="ECO:0007669"/>
    <property type="project" value="UniProtKB-KW"/>
</dbReference>
<evidence type="ECO:0000256" key="5">
    <source>
        <dbReference type="ARBA" id="ARBA00022801"/>
    </source>
</evidence>
<dbReference type="SUPFAM" id="SSF54001">
    <property type="entry name" value="Cysteine proteinases"/>
    <property type="match status" value="1"/>
</dbReference>
<keyword evidence="3" id="KW-0645">Protease</keyword>
<dbReference type="Proteomes" id="UP000275078">
    <property type="component" value="Unassembled WGS sequence"/>
</dbReference>
<feature type="non-terminal residue" evidence="7">
    <location>
        <position position="1"/>
    </location>
</feature>
<keyword evidence="8" id="KW-1185">Reference proteome</keyword>
<dbReference type="InterPro" id="IPR003653">
    <property type="entry name" value="Peptidase_C48_C"/>
</dbReference>
<evidence type="ECO:0000259" key="6">
    <source>
        <dbReference type="PROSITE" id="PS50600"/>
    </source>
</evidence>
<dbReference type="GO" id="GO:0005737">
    <property type="term" value="C:cytoplasm"/>
    <property type="evidence" value="ECO:0007669"/>
    <property type="project" value="TreeGrafter"/>
</dbReference>
<dbReference type="OrthoDB" id="442460at2759"/>
<feature type="domain" description="Ubiquitin-like protease family profile" evidence="6">
    <location>
        <begin position="11"/>
        <end position="69"/>
    </location>
</feature>